<organism evidence="1 2">
    <name type="scientific">Polyangium spumosum</name>
    <dbReference type="NCBI Taxonomy" id="889282"/>
    <lineage>
        <taxon>Bacteria</taxon>
        <taxon>Pseudomonadati</taxon>
        <taxon>Myxococcota</taxon>
        <taxon>Polyangia</taxon>
        <taxon>Polyangiales</taxon>
        <taxon>Polyangiaceae</taxon>
        <taxon>Polyangium</taxon>
    </lineage>
</organism>
<reference evidence="1 2" key="1">
    <citation type="submission" date="2019-10" db="EMBL/GenBank/DDBJ databases">
        <title>A soil myxobacterium in the family Polyangiaceae.</title>
        <authorList>
            <person name="Li Y."/>
            <person name="Wang J."/>
        </authorList>
    </citation>
    <scope>NUCLEOTIDE SEQUENCE [LARGE SCALE GENOMIC DNA]</scope>
    <source>
        <strain evidence="1 2">DSM 14734</strain>
    </source>
</reference>
<accession>A0A6N7Q6L4</accession>
<dbReference type="InterPro" id="IPR011101">
    <property type="entry name" value="DUF5131"/>
</dbReference>
<dbReference type="RefSeq" id="WP_153823332.1">
    <property type="nucleotide sequence ID" value="NZ_WJIE01000012.1"/>
</dbReference>
<evidence type="ECO:0000313" key="1">
    <source>
        <dbReference type="EMBL" id="MRG96521.1"/>
    </source>
</evidence>
<dbReference type="OrthoDB" id="9787478at2"/>
<name>A0A6N7Q6L4_9BACT</name>
<dbReference type="Proteomes" id="UP000440224">
    <property type="component" value="Unassembled WGS sequence"/>
</dbReference>
<dbReference type="AlphaFoldDB" id="A0A6N7Q6L4"/>
<dbReference type="EMBL" id="WJIE01000012">
    <property type="protein sequence ID" value="MRG96521.1"/>
    <property type="molecule type" value="Genomic_DNA"/>
</dbReference>
<keyword evidence="2" id="KW-1185">Reference proteome</keyword>
<protein>
    <submittedName>
        <fullName evidence="1">DUF5131 family protein</fullName>
    </submittedName>
</protein>
<evidence type="ECO:0000313" key="2">
    <source>
        <dbReference type="Proteomes" id="UP000440224"/>
    </source>
</evidence>
<dbReference type="Pfam" id="PF07505">
    <property type="entry name" value="DUF5131"/>
    <property type="match status" value="1"/>
</dbReference>
<sequence>MKICALPHARWNPSPRSSRRPTLAELFGEAPRGDAIDLPLRWRDGFHIFVATLYDLFAQDGAFVHAVFDVMGRATHHEFQIETTRSDRLLALSSRLDWRSNIWVGVTIAEQADLVRVDELRRSGARVRFAHIVGPVAMGRRDLADIDFVMVEALKGELQVGLEQACAVAGCRLFVGAPETASERAMPSIGTMPALRGRGGGERR</sequence>
<comment type="caution">
    <text evidence="1">The sequence shown here is derived from an EMBL/GenBank/DDBJ whole genome shotgun (WGS) entry which is preliminary data.</text>
</comment>
<proteinExistence type="predicted"/>
<gene>
    <name evidence="1" type="ORF">GF068_32040</name>
</gene>